<dbReference type="SUPFAM" id="SSF50729">
    <property type="entry name" value="PH domain-like"/>
    <property type="match status" value="1"/>
</dbReference>
<accession>A0A8C7H0S0</accession>
<organism evidence="12 13">
    <name type="scientific">Oncorhynchus kisutch</name>
    <name type="common">Coho salmon</name>
    <name type="synonym">Salmo kisutch</name>
    <dbReference type="NCBI Taxonomy" id="8019"/>
    <lineage>
        <taxon>Eukaryota</taxon>
        <taxon>Metazoa</taxon>
        <taxon>Chordata</taxon>
        <taxon>Craniata</taxon>
        <taxon>Vertebrata</taxon>
        <taxon>Euteleostomi</taxon>
        <taxon>Actinopterygii</taxon>
        <taxon>Neopterygii</taxon>
        <taxon>Teleostei</taxon>
        <taxon>Protacanthopterygii</taxon>
        <taxon>Salmoniformes</taxon>
        <taxon>Salmonidae</taxon>
        <taxon>Salmoninae</taxon>
        <taxon>Oncorhynchus</taxon>
    </lineage>
</organism>
<dbReference type="PANTHER" id="PTHR46026:SF3">
    <property type="entry name" value="RHO GUANINE NUCLEOTIDE EXCHANGE FACTOR 7"/>
    <property type="match status" value="1"/>
</dbReference>
<dbReference type="InterPro" id="IPR011993">
    <property type="entry name" value="PH-like_dom_sf"/>
</dbReference>
<dbReference type="Pfam" id="PF16523">
    <property type="entry name" value="betaPIX_CC"/>
    <property type="match status" value="1"/>
</dbReference>
<dbReference type="SMART" id="SM00233">
    <property type="entry name" value="PH"/>
    <property type="match status" value="1"/>
</dbReference>
<dbReference type="PROSITE" id="PS50002">
    <property type="entry name" value="SH3"/>
    <property type="match status" value="1"/>
</dbReference>
<dbReference type="Pfam" id="PF16615">
    <property type="entry name" value="RhoGEF67_u1"/>
    <property type="match status" value="1"/>
</dbReference>
<dbReference type="InterPro" id="IPR001452">
    <property type="entry name" value="SH3_domain"/>
</dbReference>
<keyword evidence="13" id="KW-1185">Reference proteome</keyword>
<reference evidence="12" key="1">
    <citation type="submission" date="2025-08" db="UniProtKB">
        <authorList>
            <consortium name="Ensembl"/>
        </authorList>
    </citation>
    <scope>IDENTIFICATION</scope>
</reference>
<name>A0A8C7H0S0_ONCKI</name>
<evidence type="ECO:0000313" key="13">
    <source>
        <dbReference type="Proteomes" id="UP000694557"/>
    </source>
</evidence>
<dbReference type="Pfam" id="PF00307">
    <property type="entry name" value="CH"/>
    <property type="match status" value="1"/>
</dbReference>
<feature type="region of interest" description="Disordered" evidence="7">
    <location>
        <begin position="639"/>
        <end position="687"/>
    </location>
</feature>
<evidence type="ECO:0000259" key="8">
    <source>
        <dbReference type="PROSITE" id="PS50002"/>
    </source>
</evidence>
<dbReference type="PROSITE" id="PS50021">
    <property type="entry name" value="CH"/>
    <property type="match status" value="1"/>
</dbReference>
<dbReference type="InterPro" id="IPR000219">
    <property type="entry name" value="DH_dom"/>
</dbReference>
<dbReference type="InterPro" id="IPR036028">
    <property type="entry name" value="SH3-like_dom_sf"/>
</dbReference>
<evidence type="ECO:0000256" key="4">
    <source>
        <dbReference type="ARBA" id="ARBA00023273"/>
    </source>
</evidence>
<dbReference type="AlphaFoldDB" id="A0A8C7H0S0"/>
<feature type="domain" description="Calponin-homology (CH)" evidence="11">
    <location>
        <begin position="1"/>
        <end position="111"/>
    </location>
</feature>
<dbReference type="InterPro" id="IPR046376">
    <property type="entry name" value="PH_Cool_Pix"/>
</dbReference>
<proteinExistence type="predicted"/>
<evidence type="ECO:0000259" key="11">
    <source>
        <dbReference type="PROSITE" id="PS50021"/>
    </source>
</evidence>
<dbReference type="Ensembl" id="ENSOKIT00005053144.1">
    <property type="protein sequence ID" value="ENSOKIP00005050335.1"/>
    <property type="gene ID" value="ENSOKIG00005020571.1"/>
</dbReference>
<dbReference type="Proteomes" id="UP000694557">
    <property type="component" value="Unassembled WGS sequence"/>
</dbReference>
<dbReference type="InterPro" id="IPR036872">
    <property type="entry name" value="CH_dom_sf"/>
</dbReference>
<dbReference type="InterPro" id="IPR032409">
    <property type="entry name" value="GEF6/7_CC"/>
</dbReference>
<dbReference type="GeneTree" id="ENSGT00940000155360"/>
<dbReference type="Gene3D" id="1.20.5.390">
    <property type="entry name" value="L1 transposable element, trimerization domain"/>
    <property type="match status" value="1"/>
</dbReference>
<dbReference type="PROSITE" id="PS50010">
    <property type="entry name" value="DH_2"/>
    <property type="match status" value="1"/>
</dbReference>
<evidence type="ECO:0000313" key="12">
    <source>
        <dbReference type="Ensembl" id="ENSOKIP00005050335.1"/>
    </source>
</evidence>
<feature type="domain" description="DH" evidence="10">
    <location>
        <begin position="250"/>
        <end position="430"/>
    </location>
</feature>
<feature type="domain" description="SH3" evidence="8">
    <location>
        <begin position="163"/>
        <end position="222"/>
    </location>
</feature>
<feature type="domain" description="PH" evidence="9">
    <location>
        <begin position="452"/>
        <end position="571"/>
    </location>
</feature>
<feature type="coiled-coil region" evidence="6">
    <location>
        <begin position="749"/>
        <end position="797"/>
    </location>
</feature>
<dbReference type="FunFam" id="1.20.900.10:FF:000016">
    <property type="entry name" value="Rho guanine nucleotide exchange factor 6"/>
    <property type="match status" value="1"/>
</dbReference>
<evidence type="ECO:0000256" key="1">
    <source>
        <dbReference type="ARBA" id="ARBA00004510"/>
    </source>
</evidence>
<evidence type="ECO:0000256" key="7">
    <source>
        <dbReference type="SAM" id="MobiDB-lite"/>
    </source>
</evidence>
<dbReference type="SUPFAM" id="SSF47576">
    <property type="entry name" value="Calponin-homology domain, CH-domain"/>
    <property type="match status" value="1"/>
</dbReference>
<dbReference type="GO" id="GO:0030027">
    <property type="term" value="C:lamellipodium"/>
    <property type="evidence" value="ECO:0007669"/>
    <property type="project" value="UniProtKB-SubCell"/>
</dbReference>
<dbReference type="SUPFAM" id="SSF50044">
    <property type="entry name" value="SH3-domain"/>
    <property type="match status" value="1"/>
</dbReference>
<evidence type="ECO:0000256" key="3">
    <source>
        <dbReference type="ARBA" id="ARBA00022658"/>
    </source>
</evidence>
<dbReference type="CDD" id="cd11877">
    <property type="entry name" value="SH3_PIX"/>
    <property type="match status" value="1"/>
</dbReference>
<protein>
    <submittedName>
        <fullName evidence="12">Rho guanine nucleotide exchange factor 7</fullName>
    </submittedName>
</protein>
<dbReference type="SUPFAM" id="SSF48065">
    <property type="entry name" value="DBL homology domain (DH-domain)"/>
    <property type="match status" value="1"/>
</dbReference>
<gene>
    <name evidence="12" type="primary">ARHGEF7</name>
</gene>
<evidence type="ECO:0000256" key="6">
    <source>
        <dbReference type="SAM" id="Coils"/>
    </source>
</evidence>
<dbReference type="PROSITE" id="PS50003">
    <property type="entry name" value="PH_DOMAIN"/>
    <property type="match status" value="1"/>
</dbReference>
<reference evidence="12" key="2">
    <citation type="submission" date="2025-09" db="UniProtKB">
        <authorList>
            <consortium name="Ensembl"/>
        </authorList>
    </citation>
    <scope>IDENTIFICATION</scope>
</reference>
<dbReference type="SMART" id="SM00325">
    <property type="entry name" value="RhoGEF"/>
    <property type="match status" value="1"/>
</dbReference>
<dbReference type="Pfam" id="PF00621">
    <property type="entry name" value="RhoGEF"/>
    <property type="match status" value="1"/>
</dbReference>
<sequence length="808" mass="91052">MNSAEQTVTWLITLGVLESPKKTISDPEAFLQTSLKDGVVLCRLLERLSPGSMDKIYQEPKNDGECLSNIKEFLKGCTSFRVELFEPSDLLLGLNFSKILSSLVALNKVTADIGVGSDSVCARHSSAYRIKSFESLASQSSLGRSSKLLQNQFRSLDMSEGSGTQLLVKARFNFEQTNEDELSFNKGDVINVTRQEEGGWWEGNFNSKTGWFPSNYVREIKGCDKQVSPKSGTLKSPPKGVDTTAISKTYYNLVLQNILETETEYSKDLQSLLTNYLRSLQSTEKLSSTDVYLILGNLEDINTFQQMLVQSLEECTKLPESQQRVGGFFMNLMPQMKALYVGYCSNHPSAVNVLTQHSEELGEFMEGKGASSPGILTLTTGLSKPFMRLDKYPTLTKELERHMEESHPDWPDIQKCMTTFKSLSAQCQEVRKRKELELQIVTESIRLWEGDDIRTLGSVLYMSQALVNSPGAEEKCERYLMLFPHVLLMLSASPRMSGFIFQGKLPLTGMTVTMLEDSEAHKNSFELSGKTTVVYSQRRLFECSLFERLQVVCNNQQDQQDWVDHLTRQTKHTTVPSHKPLTVPCHTLPSHPLTPSRHAEGRAMTVAPAYHTLPHPSSHGAPHSTMMWGPLEPPNTPKPWSLSCLRPSPPLRPSAALSYKEDLSKSPKSVKKLLPKRKPERKQSDEEFALRKSTAALEEDAQILKVIEAYCTSAKTRQTLNSRLQVIIPGEEKIIVEETTSNGQTVVGEKSLEDVVYALRDEVQELKQDNKKMKRSLEEEQRARKDLEKVVRRVLKTMNDPTWDETNL</sequence>
<dbReference type="InterPro" id="IPR001715">
    <property type="entry name" value="CH_dom"/>
</dbReference>
<feature type="compositionally biased region" description="Basic residues" evidence="7">
    <location>
        <begin position="668"/>
        <end position="680"/>
    </location>
</feature>
<dbReference type="InterPro" id="IPR001849">
    <property type="entry name" value="PH_domain"/>
</dbReference>
<dbReference type="SMART" id="SM00326">
    <property type="entry name" value="SH3"/>
    <property type="match status" value="1"/>
</dbReference>
<dbReference type="Gene3D" id="1.20.900.10">
    <property type="entry name" value="Dbl homology (DH) domain"/>
    <property type="match status" value="1"/>
</dbReference>
<dbReference type="FunFam" id="1.20.5.390:FF:000001">
    <property type="entry name" value="rho guanine nucleotide exchange factor 7 isoform X1"/>
    <property type="match status" value="1"/>
</dbReference>
<dbReference type="GO" id="GO:0005737">
    <property type="term" value="C:cytoplasm"/>
    <property type="evidence" value="ECO:0007669"/>
    <property type="project" value="TreeGrafter"/>
</dbReference>
<keyword evidence="2 5" id="KW-0728">SH3 domain</keyword>
<evidence type="ECO:0000256" key="2">
    <source>
        <dbReference type="ARBA" id="ARBA00022443"/>
    </source>
</evidence>
<keyword evidence="4" id="KW-0966">Cell projection</keyword>
<dbReference type="GO" id="GO:0030032">
    <property type="term" value="P:lamellipodium assembly"/>
    <property type="evidence" value="ECO:0007669"/>
    <property type="project" value="TreeGrafter"/>
</dbReference>
<dbReference type="CDD" id="cd01225">
    <property type="entry name" value="PH_Cool_Pix"/>
    <property type="match status" value="1"/>
</dbReference>
<comment type="subcellular location">
    <subcellularLocation>
        <location evidence="1">Cell projection</location>
        <location evidence="1">Lamellipodium</location>
    </subcellularLocation>
</comment>
<keyword evidence="6" id="KW-0175">Coiled coil</keyword>
<dbReference type="Gene3D" id="2.30.30.40">
    <property type="entry name" value="SH3 Domains"/>
    <property type="match status" value="1"/>
</dbReference>
<dbReference type="CDD" id="cd00160">
    <property type="entry name" value="RhoGEF"/>
    <property type="match status" value="1"/>
</dbReference>
<dbReference type="FunFam" id="2.30.30.40:FF:000034">
    <property type="entry name" value="Rho guanine nucleotide exchange factor (GEF) 7"/>
    <property type="match status" value="1"/>
</dbReference>
<evidence type="ECO:0000259" key="9">
    <source>
        <dbReference type="PROSITE" id="PS50003"/>
    </source>
</evidence>
<dbReference type="Gene3D" id="1.10.418.10">
    <property type="entry name" value="Calponin-like domain"/>
    <property type="match status" value="1"/>
</dbReference>
<evidence type="ECO:0000256" key="5">
    <source>
        <dbReference type="PROSITE-ProRule" id="PRU00192"/>
    </source>
</evidence>
<dbReference type="Gene3D" id="2.30.29.30">
    <property type="entry name" value="Pleckstrin-homology domain (PH domain)/Phosphotyrosine-binding domain (PTB)"/>
    <property type="match status" value="1"/>
</dbReference>
<dbReference type="Pfam" id="PF00018">
    <property type="entry name" value="SH3_1"/>
    <property type="match status" value="1"/>
</dbReference>
<dbReference type="Pfam" id="PF00169">
    <property type="entry name" value="PH"/>
    <property type="match status" value="1"/>
</dbReference>
<dbReference type="GO" id="GO:0005085">
    <property type="term" value="F:guanyl-nucleotide exchange factor activity"/>
    <property type="evidence" value="ECO:0007669"/>
    <property type="project" value="UniProtKB-KW"/>
</dbReference>
<dbReference type="PRINTS" id="PR00452">
    <property type="entry name" value="SH3DOMAIN"/>
</dbReference>
<dbReference type="InterPro" id="IPR035899">
    <property type="entry name" value="DBL_dom_sf"/>
</dbReference>
<dbReference type="PANTHER" id="PTHR46026">
    <property type="entry name" value="RHO-TYPE GUANINE NUCLEOTIDE EXCHANGE FACTOR, ISOFORM F"/>
    <property type="match status" value="1"/>
</dbReference>
<dbReference type="SMART" id="SM00033">
    <property type="entry name" value="CH"/>
    <property type="match status" value="1"/>
</dbReference>
<evidence type="ECO:0000259" key="10">
    <source>
        <dbReference type="PROSITE" id="PS50010"/>
    </source>
</evidence>
<keyword evidence="3" id="KW-0344">Guanine-nucleotide releasing factor</keyword>
<dbReference type="Pfam" id="PF16614">
    <property type="entry name" value="RhoGEF67_u2"/>
    <property type="match status" value="1"/>
</dbReference>